<dbReference type="InterPro" id="IPR019200">
    <property type="entry name" value="ATP_adenylylTrfase_C"/>
</dbReference>
<dbReference type="EMBL" id="KV878354">
    <property type="protein sequence ID" value="OJJ43027.1"/>
    <property type="molecule type" value="Genomic_DNA"/>
</dbReference>
<organism evidence="3 4">
    <name type="scientific">Penicilliopsis zonata CBS 506.65</name>
    <dbReference type="NCBI Taxonomy" id="1073090"/>
    <lineage>
        <taxon>Eukaryota</taxon>
        <taxon>Fungi</taxon>
        <taxon>Dikarya</taxon>
        <taxon>Ascomycota</taxon>
        <taxon>Pezizomycotina</taxon>
        <taxon>Eurotiomycetes</taxon>
        <taxon>Eurotiomycetidae</taxon>
        <taxon>Eurotiales</taxon>
        <taxon>Aspergillaceae</taxon>
        <taxon>Penicilliopsis</taxon>
    </lineage>
</organism>
<dbReference type="RefSeq" id="XP_022577537.1">
    <property type="nucleotide sequence ID" value="XM_022727467.1"/>
</dbReference>
<feature type="domain" description="Ap4A phosphorylase 1/2 N-terminal" evidence="2">
    <location>
        <begin position="5"/>
        <end position="157"/>
    </location>
</feature>
<protein>
    <submittedName>
        <fullName evidence="3">Uncharacterized protein</fullName>
    </submittedName>
</protein>
<dbReference type="VEuPathDB" id="FungiDB:ASPZODRAFT_19734"/>
<evidence type="ECO:0000259" key="1">
    <source>
        <dbReference type="Pfam" id="PF09830"/>
    </source>
</evidence>
<feature type="domain" description="ATP adenylyltransferase C-terminal" evidence="1">
    <location>
        <begin position="182"/>
        <end position="286"/>
    </location>
</feature>
<dbReference type="Pfam" id="PF09830">
    <property type="entry name" value="ATP_transf"/>
    <property type="match status" value="1"/>
</dbReference>
<dbReference type="Gene3D" id="3.30.428.70">
    <property type="match status" value="1"/>
</dbReference>
<evidence type="ECO:0000313" key="4">
    <source>
        <dbReference type="Proteomes" id="UP000184188"/>
    </source>
</evidence>
<dbReference type="GO" id="GO:0003877">
    <property type="term" value="F:ATP:ADP adenylyltransferase activity"/>
    <property type="evidence" value="ECO:0007669"/>
    <property type="project" value="InterPro"/>
</dbReference>
<dbReference type="AlphaFoldDB" id="A0A1L9S766"/>
<gene>
    <name evidence="3" type="ORF">ASPZODRAFT_19734</name>
</gene>
<dbReference type="SUPFAM" id="SSF54197">
    <property type="entry name" value="HIT-like"/>
    <property type="match status" value="1"/>
</dbReference>
<dbReference type="InterPro" id="IPR045759">
    <property type="entry name" value="Ap4A_phos1/2_N"/>
</dbReference>
<dbReference type="GO" id="GO:0009117">
    <property type="term" value="P:nucleotide metabolic process"/>
    <property type="evidence" value="ECO:0007669"/>
    <property type="project" value="InterPro"/>
</dbReference>
<sequence length="293" mass="32591">MMDLETKAHRQFDEMARQGGILYEDTPAELYTHNNFPFEFRIVPYFTRKPILPADASRRTATRSPFLNPPPDEIVAHLGDDDTHILLLNKYSCYAPSLVVVTREFAVQSDDLDAADFAVAWALLGEFTRHDMFLVYNCGVNSGASQGHKHMQLLPLPGYTLWPKAGLETTTSPPGTVLSSIPNVPFVHFVARIEDADDDADVYALYVRLLGLTRQALAAAGDSRDYNLAMTREWMALIPRTTAGPEGPWGANTMGMLGMVAVRSEAERKRWAELGYTHYLAWLGIPIDSSSTP</sequence>
<evidence type="ECO:0000259" key="2">
    <source>
        <dbReference type="Pfam" id="PF19327"/>
    </source>
</evidence>
<dbReference type="PANTHER" id="PTHR38420:SF1">
    <property type="entry name" value="PUTATIVE (AFU_ORTHOLOGUE AFUA_5G14690)-RELATED"/>
    <property type="match status" value="1"/>
</dbReference>
<accession>A0A1L9S766</accession>
<dbReference type="PANTHER" id="PTHR38420">
    <property type="entry name" value="AP-4-A PHOSPHORYLASE II"/>
    <property type="match status" value="1"/>
</dbReference>
<dbReference type="Proteomes" id="UP000184188">
    <property type="component" value="Unassembled WGS sequence"/>
</dbReference>
<dbReference type="InterPro" id="IPR009163">
    <property type="entry name" value="Ap4A_phos1/2"/>
</dbReference>
<dbReference type="InterPro" id="IPR036265">
    <property type="entry name" value="HIT-like_sf"/>
</dbReference>
<dbReference type="GeneID" id="34613931"/>
<proteinExistence type="predicted"/>
<dbReference type="STRING" id="1073090.A0A1L9S766"/>
<name>A0A1L9S766_9EURO</name>
<evidence type="ECO:0000313" key="3">
    <source>
        <dbReference type="EMBL" id="OJJ43027.1"/>
    </source>
</evidence>
<dbReference type="InterPro" id="IPR043171">
    <property type="entry name" value="Ap4A_phos1/2-like"/>
</dbReference>
<dbReference type="OrthoDB" id="10267950at2759"/>
<keyword evidence="4" id="KW-1185">Reference proteome</keyword>
<reference evidence="4" key="1">
    <citation type="journal article" date="2017" name="Genome Biol.">
        <title>Comparative genomics reveals high biological diversity and specific adaptations in the industrially and medically important fungal genus Aspergillus.</title>
        <authorList>
            <person name="de Vries R.P."/>
            <person name="Riley R."/>
            <person name="Wiebenga A."/>
            <person name="Aguilar-Osorio G."/>
            <person name="Amillis S."/>
            <person name="Uchima C.A."/>
            <person name="Anderluh G."/>
            <person name="Asadollahi M."/>
            <person name="Askin M."/>
            <person name="Barry K."/>
            <person name="Battaglia E."/>
            <person name="Bayram O."/>
            <person name="Benocci T."/>
            <person name="Braus-Stromeyer S.A."/>
            <person name="Caldana C."/>
            <person name="Canovas D."/>
            <person name="Cerqueira G.C."/>
            <person name="Chen F."/>
            <person name="Chen W."/>
            <person name="Choi C."/>
            <person name="Clum A."/>
            <person name="Dos Santos R.A."/>
            <person name="Damasio A.R."/>
            <person name="Diallinas G."/>
            <person name="Emri T."/>
            <person name="Fekete E."/>
            <person name="Flipphi M."/>
            <person name="Freyberg S."/>
            <person name="Gallo A."/>
            <person name="Gournas C."/>
            <person name="Habgood R."/>
            <person name="Hainaut M."/>
            <person name="Harispe M.L."/>
            <person name="Henrissat B."/>
            <person name="Hilden K.S."/>
            <person name="Hope R."/>
            <person name="Hossain A."/>
            <person name="Karabika E."/>
            <person name="Karaffa L."/>
            <person name="Karanyi Z."/>
            <person name="Krasevec N."/>
            <person name="Kuo A."/>
            <person name="Kusch H."/>
            <person name="LaButti K."/>
            <person name="Lagendijk E.L."/>
            <person name="Lapidus A."/>
            <person name="Levasseur A."/>
            <person name="Lindquist E."/>
            <person name="Lipzen A."/>
            <person name="Logrieco A.F."/>
            <person name="MacCabe A."/>
            <person name="Maekelae M.R."/>
            <person name="Malavazi I."/>
            <person name="Melin P."/>
            <person name="Meyer V."/>
            <person name="Mielnichuk N."/>
            <person name="Miskei M."/>
            <person name="Molnar A.P."/>
            <person name="Mule G."/>
            <person name="Ngan C.Y."/>
            <person name="Orejas M."/>
            <person name="Orosz E."/>
            <person name="Ouedraogo J.P."/>
            <person name="Overkamp K.M."/>
            <person name="Park H.-S."/>
            <person name="Perrone G."/>
            <person name="Piumi F."/>
            <person name="Punt P.J."/>
            <person name="Ram A.F."/>
            <person name="Ramon A."/>
            <person name="Rauscher S."/>
            <person name="Record E."/>
            <person name="Riano-Pachon D.M."/>
            <person name="Robert V."/>
            <person name="Roehrig J."/>
            <person name="Ruller R."/>
            <person name="Salamov A."/>
            <person name="Salih N.S."/>
            <person name="Samson R.A."/>
            <person name="Sandor E."/>
            <person name="Sanguinetti M."/>
            <person name="Schuetze T."/>
            <person name="Sepcic K."/>
            <person name="Shelest E."/>
            <person name="Sherlock G."/>
            <person name="Sophianopoulou V."/>
            <person name="Squina F.M."/>
            <person name="Sun H."/>
            <person name="Susca A."/>
            <person name="Todd R.B."/>
            <person name="Tsang A."/>
            <person name="Unkles S.E."/>
            <person name="van de Wiele N."/>
            <person name="van Rossen-Uffink D."/>
            <person name="Oliveira J.V."/>
            <person name="Vesth T.C."/>
            <person name="Visser J."/>
            <person name="Yu J.-H."/>
            <person name="Zhou M."/>
            <person name="Andersen M.R."/>
            <person name="Archer D.B."/>
            <person name="Baker S.E."/>
            <person name="Benoit I."/>
            <person name="Brakhage A.A."/>
            <person name="Braus G.H."/>
            <person name="Fischer R."/>
            <person name="Frisvad J.C."/>
            <person name="Goldman G.H."/>
            <person name="Houbraken J."/>
            <person name="Oakley B."/>
            <person name="Pocsi I."/>
            <person name="Scazzocchio C."/>
            <person name="Seiboth B."/>
            <person name="vanKuyk P.A."/>
            <person name="Wortman J."/>
            <person name="Dyer P.S."/>
            <person name="Grigoriev I.V."/>
        </authorList>
    </citation>
    <scope>NUCLEOTIDE SEQUENCE [LARGE SCALE GENOMIC DNA]</scope>
    <source>
        <strain evidence="4">CBS 506.65</strain>
    </source>
</reference>
<dbReference type="GO" id="GO:0005524">
    <property type="term" value="F:ATP binding"/>
    <property type="evidence" value="ECO:0007669"/>
    <property type="project" value="InterPro"/>
</dbReference>
<dbReference type="Pfam" id="PF19327">
    <property type="entry name" value="Ap4A_phos_N"/>
    <property type="match status" value="1"/>
</dbReference>